<dbReference type="PANTHER" id="PTHR24422:SF27">
    <property type="entry name" value="PROTEIN-GLUTAMATE O-METHYLTRANSFERASE"/>
    <property type="match status" value="1"/>
</dbReference>
<dbReference type="KEGG" id="mor:MOC_5100"/>
<dbReference type="Pfam" id="PF13596">
    <property type="entry name" value="PAS_10"/>
    <property type="match status" value="1"/>
</dbReference>
<reference evidence="21 22" key="1">
    <citation type="journal article" date="2014" name="PLoS ONE">
        <title>Genome Information of Methylobacterium oryzae, a Plant-Probiotic Methylotroph in the Phyllosphere.</title>
        <authorList>
            <person name="Kwak M.J."/>
            <person name="Jeong H."/>
            <person name="Madhaiyan M."/>
            <person name="Lee Y."/>
            <person name="Sa T.M."/>
            <person name="Oh T.K."/>
            <person name="Kim J.F."/>
        </authorList>
    </citation>
    <scope>NUCLEOTIDE SEQUENCE [LARGE SCALE GENOMIC DNA]</scope>
    <source>
        <strain evidence="21 22">CBMB20</strain>
    </source>
</reference>
<dbReference type="GO" id="GO:0008984">
    <property type="term" value="F:protein-glutamate methylesterase activity"/>
    <property type="evidence" value="ECO:0007669"/>
    <property type="project" value="InterPro"/>
</dbReference>
<dbReference type="GO" id="GO:0032259">
    <property type="term" value="P:methylation"/>
    <property type="evidence" value="ECO:0007669"/>
    <property type="project" value="UniProtKB-KW"/>
</dbReference>
<dbReference type="InterPro" id="IPR035909">
    <property type="entry name" value="CheB_C"/>
</dbReference>
<dbReference type="InterPro" id="IPR036804">
    <property type="entry name" value="CheR_N_sf"/>
</dbReference>
<feature type="compositionally biased region" description="Basic and acidic residues" evidence="17">
    <location>
        <begin position="506"/>
        <end position="521"/>
    </location>
</feature>
<dbReference type="EC" id="2.7.13.3" evidence="3"/>
<dbReference type="Pfam" id="PF01339">
    <property type="entry name" value="CheB_methylest"/>
    <property type="match status" value="1"/>
</dbReference>
<protein>
    <recommendedName>
        <fullName evidence="5">Blue-light-activated histidine kinase</fullName>
        <ecNumber evidence="4">2.1.1.80</ecNumber>
        <ecNumber evidence="3">2.7.13.3</ecNumber>
    </recommendedName>
</protein>
<evidence type="ECO:0000256" key="3">
    <source>
        <dbReference type="ARBA" id="ARBA00012438"/>
    </source>
</evidence>
<dbReference type="SUPFAM" id="SSF47757">
    <property type="entry name" value="Chemotaxis receptor methyltransferase CheR, N-terminal domain"/>
    <property type="match status" value="1"/>
</dbReference>
<dbReference type="InterPro" id="IPR022642">
    <property type="entry name" value="CheR_C"/>
</dbReference>
<evidence type="ECO:0000256" key="15">
    <source>
        <dbReference type="PROSITE-ProRule" id="PRU00050"/>
    </source>
</evidence>
<keyword evidence="16" id="KW-0175">Coiled coil</keyword>
<dbReference type="STRING" id="693986.MOC_5100"/>
<dbReference type="InterPro" id="IPR036890">
    <property type="entry name" value="HATPase_C_sf"/>
</dbReference>
<evidence type="ECO:0000313" key="22">
    <source>
        <dbReference type="Proteomes" id="UP000029492"/>
    </source>
</evidence>
<dbReference type="PRINTS" id="PR00996">
    <property type="entry name" value="CHERMTFRASE"/>
</dbReference>
<dbReference type="SMART" id="SM00138">
    <property type="entry name" value="MeTrc"/>
    <property type="match status" value="1"/>
</dbReference>
<dbReference type="eggNOG" id="COG3920">
    <property type="taxonomic scope" value="Bacteria"/>
</dbReference>
<evidence type="ECO:0000256" key="9">
    <source>
        <dbReference type="ARBA" id="ARBA00022643"/>
    </source>
</evidence>
<dbReference type="CDD" id="cd16434">
    <property type="entry name" value="CheB-CheR_fusion"/>
    <property type="match status" value="1"/>
</dbReference>
<organism evidence="21 22">
    <name type="scientific">Methylobacterium oryzae CBMB20</name>
    <dbReference type="NCBI Taxonomy" id="693986"/>
    <lineage>
        <taxon>Bacteria</taxon>
        <taxon>Pseudomonadati</taxon>
        <taxon>Pseudomonadota</taxon>
        <taxon>Alphaproteobacteria</taxon>
        <taxon>Hyphomicrobiales</taxon>
        <taxon>Methylobacteriaceae</taxon>
        <taxon>Methylobacterium</taxon>
    </lineage>
</organism>
<keyword evidence="22" id="KW-1185">Reference proteome</keyword>
<dbReference type="eggNOG" id="COG1352">
    <property type="taxonomic scope" value="Bacteria"/>
</dbReference>
<evidence type="ECO:0000313" key="21">
    <source>
        <dbReference type="EMBL" id="AIQ92855.1"/>
    </source>
</evidence>
<dbReference type="InterPro" id="IPR011102">
    <property type="entry name" value="Sig_transdc_His_kinase_HWE"/>
</dbReference>
<feature type="active site" evidence="15">
    <location>
        <position position="65"/>
    </location>
</feature>
<feature type="coiled-coil region" evidence="16">
    <location>
        <begin position="656"/>
        <end position="722"/>
    </location>
</feature>
<dbReference type="InterPro" id="IPR000780">
    <property type="entry name" value="CheR_MeTrfase"/>
</dbReference>
<dbReference type="InterPro" id="IPR050903">
    <property type="entry name" value="Bact_Chemotaxis_MeTrfase"/>
</dbReference>
<dbReference type="Gene3D" id="3.40.50.180">
    <property type="entry name" value="Methylesterase CheB, C-terminal domain"/>
    <property type="match status" value="1"/>
</dbReference>
<evidence type="ECO:0000256" key="13">
    <source>
        <dbReference type="ARBA" id="ARBA00022777"/>
    </source>
</evidence>
<dbReference type="SUPFAM" id="SSF55785">
    <property type="entry name" value="PYP-like sensor domain (PAS domain)"/>
    <property type="match status" value="2"/>
</dbReference>
<dbReference type="Proteomes" id="UP000029492">
    <property type="component" value="Chromosome"/>
</dbReference>
<feature type="active site" evidence="15">
    <location>
        <position position="157"/>
    </location>
</feature>
<dbReference type="InterPro" id="IPR022641">
    <property type="entry name" value="CheR_N"/>
</dbReference>
<dbReference type="InterPro" id="IPR029063">
    <property type="entry name" value="SAM-dependent_MTases_sf"/>
</dbReference>
<feature type="domain" description="PAC" evidence="18">
    <location>
        <begin position="792"/>
        <end position="843"/>
    </location>
</feature>
<dbReference type="SMART" id="SM00911">
    <property type="entry name" value="HWE_HK"/>
    <property type="match status" value="1"/>
</dbReference>
<dbReference type="eggNOG" id="COG2202">
    <property type="taxonomic scope" value="Bacteria"/>
</dbReference>
<evidence type="ECO:0000259" key="18">
    <source>
        <dbReference type="PROSITE" id="PS50113"/>
    </source>
</evidence>
<dbReference type="PROSITE" id="PS50123">
    <property type="entry name" value="CHER"/>
    <property type="match status" value="1"/>
</dbReference>
<dbReference type="SUPFAM" id="SSF53335">
    <property type="entry name" value="S-adenosyl-L-methionine-dependent methyltransferases"/>
    <property type="match status" value="1"/>
</dbReference>
<dbReference type="Gene3D" id="3.40.50.150">
    <property type="entry name" value="Vaccinia Virus protein VP39"/>
    <property type="match status" value="1"/>
</dbReference>
<keyword evidence="10 21" id="KW-0808">Transferase</keyword>
<evidence type="ECO:0000256" key="1">
    <source>
        <dbReference type="ARBA" id="ARBA00000085"/>
    </source>
</evidence>
<dbReference type="PANTHER" id="PTHR24422">
    <property type="entry name" value="CHEMOTAXIS PROTEIN METHYLTRANSFERASE"/>
    <property type="match status" value="1"/>
</dbReference>
<proteinExistence type="predicted"/>
<keyword evidence="12" id="KW-0547">Nucleotide-binding</keyword>
<name>A0A089P269_9HYPH</name>
<dbReference type="Gene3D" id="3.30.450.20">
    <property type="entry name" value="PAS domain"/>
    <property type="match status" value="2"/>
</dbReference>
<gene>
    <name evidence="21" type="primary">cheR</name>
    <name evidence="21" type="ORF">MOC_5100</name>
</gene>
<dbReference type="GO" id="GO:0008983">
    <property type="term" value="F:protein-glutamate O-methyltransferase activity"/>
    <property type="evidence" value="ECO:0007669"/>
    <property type="project" value="UniProtKB-EC"/>
</dbReference>
<evidence type="ECO:0000256" key="7">
    <source>
        <dbReference type="ARBA" id="ARBA00022603"/>
    </source>
</evidence>
<dbReference type="PROSITE" id="PS50113">
    <property type="entry name" value="PAC"/>
    <property type="match status" value="1"/>
</dbReference>
<evidence type="ECO:0000256" key="6">
    <source>
        <dbReference type="ARBA" id="ARBA00022553"/>
    </source>
</evidence>
<keyword evidence="9" id="KW-0288">FMN</keyword>
<feature type="domain" description="CheR-type methyltransferase" evidence="20">
    <location>
        <begin position="219"/>
        <end position="489"/>
    </location>
</feature>
<keyword evidence="8" id="KW-0285">Flavoprotein</keyword>
<keyword evidence="14" id="KW-0067">ATP-binding</keyword>
<dbReference type="RefSeq" id="WP_043759688.1">
    <property type="nucleotide sequence ID" value="NZ_CP003811.1"/>
</dbReference>
<dbReference type="SMART" id="SM00091">
    <property type="entry name" value="PAS"/>
    <property type="match status" value="2"/>
</dbReference>
<keyword evidence="15" id="KW-0145">Chemotaxis</keyword>
<dbReference type="CDD" id="cd00130">
    <property type="entry name" value="PAS"/>
    <property type="match status" value="1"/>
</dbReference>
<evidence type="ECO:0000256" key="11">
    <source>
        <dbReference type="ARBA" id="ARBA00022691"/>
    </source>
</evidence>
<evidence type="ECO:0000256" key="10">
    <source>
        <dbReference type="ARBA" id="ARBA00022679"/>
    </source>
</evidence>
<dbReference type="InterPro" id="IPR035965">
    <property type="entry name" value="PAS-like_dom_sf"/>
</dbReference>
<dbReference type="Pfam" id="PF08447">
    <property type="entry name" value="PAS_3"/>
    <property type="match status" value="1"/>
</dbReference>
<dbReference type="HOGENOM" id="CLU_000892_0_2_5"/>
<evidence type="ECO:0000256" key="17">
    <source>
        <dbReference type="SAM" id="MobiDB-lite"/>
    </source>
</evidence>
<dbReference type="GO" id="GO:0005524">
    <property type="term" value="F:ATP binding"/>
    <property type="evidence" value="ECO:0007669"/>
    <property type="project" value="UniProtKB-KW"/>
</dbReference>
<keyword evidence="13" id="KW-0418">Kinase</keyword>
<dbReference type="EC" id="2.1.1.80" evidence="4"/>
<evidence type="ECO:0000256" key="5">
    <source>
        <dbReference type="ARBA" id="ARBA00021740"/>
    </source>
</evidence>
<dbReference type="InterPro" id="IPR013655">
    <property type="entry name" value="PAS_fold_3"/>
</dbReference>
<feature type="active site" evidence="15">
    <location>
        <position position="38"/>
    </location>
</feature>
<dbReference type="EMBL" id="CP003811">
    <property type="protein sequence ID" value="AIQ92855.1"/>
    <property type="molecule type" value="Genomic_DNA"/>
</dbReference>
<keyword evidence="7 21" id="KW-0489">Methyltransferase</keyword>
<evidence type="ECO:0000259" key="20">
    <source>
        <dbReference type="PROSITE" id="PS50123"/>
    </source>
</evidence>
<dbReference type="Pfam" id="PF01739">
    <property type="entry name" value="CheR"/>
    <property type="match status" value="1"/>
</dbReference>
<keyword evidence="6" id="KW-0597">Phosphoprotein</keyword>
<dbReference type="GO" id="GO:0004673">
    <property type="term" value="F:protein histidine kinase activity"/>
    <property type="evidence" value="ECO:0007669"/>
    <property type="project" value="UniProtKB-EC"/>
</dbReference>
<dbReference type="Pfam" id="PF03705">
    <property type="entry name" value="CheR_N"/>
    <property type="match status" value="1"/>
</dbReference>
<dbReference type="InterPro" id="IPR000700">
    <property type="entry name" value="PAS-assoc_C"/>
</dbReference>
<dbReference type="GO" id="GO:0005737">
    <property type="term" value="C:cytoplasm"/>
    <property type="evidence" value="ECO:0007669"/>
    <property type="project" value="InterPro"/>
</dbReference>
<evidence type="ECO:0000259" key="19">
    <source>
        <dbReference type="PROSITE" id="PS50122"/>
    </source>
</evidence>
<dbReference type="GO" id="GO:0006935">
    <property type="term" value="P:chemotaxis"/>
    <property type="evidence" value="ECO:0007669"/>
    <property type="project" value="UniProtKB-UniRule"/>
</dbReference>
<evidence type="ECO:0000256" key="14">
    <source>
        <dbReference type="ARBA" id="ARBA00022840"/>
    </source>
</evidence>
<evidence type="ECO:0000256" key="8">
    <source>
        <dbReference type="ARBA" id="ARBA00022630"/>
    </source>
</evidence>
<dbReference type="InterPro" id="IPR000014">
    <property type="entry name" value="PAS"/>
</dbReference>
<dbReference type="GO" id="GO:0000156">
    <property type="term" value="F:phosphorelay response regulator activity"/>
    <property type="evidence" value="ECO:0007669"/>
    <property type="project" value="InterPro"/>
</dbReference>
<dbReference type="Gene3D" id="3.30.565.10">
    <property type="entry name" value="Histidine kinase-like ATPase, C-terminal domain"/>
    <property type="match status" value="1"/>
</dbReference>
<evidence type="ECO:0000256" key="2">
    <source>
        <dbReference type="ARBA" id="ARBA00001541"/>
    </source>
</evidence>
<dbReference type="Gene3D" id="1.10.155.10">
    <property type="entry name" value="Chemotaxis receptor methyltransferase CheR, N-terminal domain"/>
    <property type="match status" value="1"/>
</dbReference>
<dbReference type="InterPro" id="IPR000673">
    <property type="entry name" value="Sig_transdc_resp-reg_Me-estase"/>
</dbReference>
<keyword evidence="15" id="KW-0378">Hydrolase</keyword>
<evidence type="ECO:0000256" key="4">
    <source>
        <dbReference type="ARBA" id="ARBA00012534"/>
    </source>
</evidence>
<dbReference type="PROSITE" id="PS50122">
    <property type="entry name" value="CHEB"/>
    <property type="match status" value="1"/>
</dbReference>
<keyword evidence="11" id="KW-0949">S-adenosyl-L-methionine</keyword>
<evidence type="ECO:0000256" key="12">
    <source>
        <dbReference type="ARBA" id="ARBA00022741"/>
    </source>
</evidence>
<feature type="region of interest" description="Disordered" evidence="17">
    <location>
        <begin position="494"/>
        <end position="522"/>
    </location>
</feature>
<comment type="catalytic activity">
    <reaction evidence="1">
        <text>ATP + protein L-histidine = ADP + protein N-phospho-L-histidine.</text>
        <dbReference type="EC" id="2.7.13.3"/>
    </reaction>
</comment>
<accession>A0A089P269</accession>
<comment type="catalytic activity">
    <reaction evidence="2">
        <text>L-glutamyl-[protein] + S-adenosyl-L-methionine = [protein]-L-glutamate 5-O-methyl ester + S-adenosyl-L-homocysteine</text>
        <dbReference type="Rhea" id="RHEA:24452"/>
        <dbReference type="Rhea" id="RHEA-COMP:10208"/>
        <dbReference type="Rhea" id="RHEA-COMP:10311"/>
        <dbReference type="ChEBI" id="CHEBI:29973"/>
        <dbReference type="ChEBI" id="CHEBI:57856"/>
        <dbReference type="ChEBI" id="CHEBI:59789"/>
        <dbReference type="ChEBI" id="CHEBI:82795"/>
        <dbReference type="EC" id="2.1.1.80"/>
    </reaction>
</comment>
<feature type="region of interest" description="Disordered" evidence="17">
    <location>
        <begin position="1"/>
        <end position="20"/>
    </location>
</feature>
<dbReference type="eggNOG" id="COG2201">
    <property type="taxonomic scope" value="Bacteria"/>
</dbReference>
<sequence>MHQDFHNAPGDEASEILDGAGTVTAPPFAGPVVGIGASAGGLEALREMLARARPPTGMAFVIVQHLDPNHESMLAQLLDRQTELEVLQCEGGERIAGDKVYIIPPGRGLVIQNGVLELTHFVQPRGLRRPIDDFFLSLAVDQQANAACVILSGTGADGTTGLRAIKEHGGVCVVQQPDTARYDGMPLSAVGTSLVDFVRPPGEIVDCLTSFFRRRGTDAVDDEARLVADHIDDLCRVIRATVGHDFSGYKRTTLVRRVERRMHVLGLESGRAYLGRVRADKTECEALFRDLLINVTRFFRDAELFELLRERAVEPLLRTRDPEEDIRVWIPGCSSGEEAYSIAMLFADAARRLGLPPAVQIFATDIDERMLQIAREATYPAAALADIPAHLRERYVVPHAERFTIAAEIRDLIRFSSHSLVKDPPFSRVDLLSCRNLLIYFDERLQQSVVPLFHYAVRPGGYLFLGPSESVSRFEHLFPVIDQHARLFERPPGAPQYPIDLPGSARRGETRRGAREERRGEPSIADETVAVRRVMERYAPPSMVLNEDGGIIAAYGRLSRYFDFPVTRTGGSSAITLARPGLRDVIGPLLRQTRDARKRVVVRDVEIRSEYGVQPVELICDPLPDGSMLLVLRDTGAFQAADDLDLIEMDAGGDHVEALEEELLRTRYKLRSTVEELETTNEELKSSNEEMMSMNEELQSTNEELSTVNDELKTKVEQLTIANADLRNFFESTDLAVVVLDRALKVRSFTTAATAIFPLQPADRGRPLADVSSRLAGLEYLHDAQEVCAGGSVIQRRVATRDGDRTLSLRVLPYRLQNGSVDGATLVLTDITEALSLERQLAAERERLELAVKAGGIGVWEYSPDAGTVVVDSTAGTIFGLTPDTPHPTAALAASVLPEDRPGFEAALAEAAHGLDEFEARIRVRAADHALRHIRSYGRLTRSGDRKRIVGVCIDVSPEYALAETRDLMLREMNHRVKNLFAIIGGMISAGARTHREIGVFATDMRDRISALGRAHSLADPSDGQGMSDLAGLIGATLRPYRDHVPTVIEGPLVAINWRHVSSLAMILHEWATNSVKYGALGSDDGALSVTWDRQEEGLVLEWCERMARVGEPRPGRGFGTLLVEMSLRQLEATVTRSHDASAYRITLHLPELALTRG</sequence>
<evidence type="ECO:0000256" key="16">
    <source>
        <dbReference type="SAM" id="Coils"/>
    </source>
</evidence>
<feature type="domain" description="CheB-type methylesterase" evidence="19">
    <location>
        <begin position="27"/>
        <end position="215"/>
    </location>
</feature>
<dbReference type="SUPFAM" id="SSF52738">
    <property type="entry name" value="Methylesterase CheB, C-terminal domain"/>
    <property type="match status" value="1"/>
</dbReference>
<dbReference type="AlphaFoldDB" id="A0A089P269"/>
<dbReference type="Pfam" id="PF07536">
    <property type="entry name" value="HWE_HK"/>
    <property type="match status" value="1"/>
</dbReference>